<feature type="domain" description="HTH cro/C1-type" evidence="3">
    <location>
        <begin position="24"/>
        <end position="78"/>
    </location>
</feature>
<feature type="transmembrane region" description="Helical" evidence="2">
    <location>
        <begin position="261"/>
        <end position="278"/>
    </location>
</feature>
<dbReference type="RefSeq" id="WP_245946157.1">
    <property type="nucleotide sequence ID" value="NZ_QRAO01000001.1"/>
</dbReference>
<feature type="transmembrane region" description="Helical" evidence="2">
    <location>
        <begin position="204"/>
        <end position="226"/>
    </location>
</feature>
<keyword evidence="2" id="KW-0812">Transmembrane</keyword>
<dbReference type="Proteomes" id="UP000255317">
    <property type="component" value="Unassembled WGS sequence"/>
</dbReference>
<feature type="transmembrane region" description="Helical" evidence="2">
    <location>
        <begin position="108"/>
        <end position="124"/>
    </location>
</feature>
<evidence type="ECO:0000259" key="3">
    <source>
        <dbReference type="PROSITE" id="PS50943"/>
    </source>
</evidence>
<dbReference type="GO" id="GO:0003700">
    <property type="term" value="F:DNA-binding transcription factor activity"/>
    <property type="evidence" value="ECO:0007669"/>
    <property type="project" value="TreeGrafter"/>
</dbReference>
<dbReference type="Pfam" id="PF01381">
    <property type="entry name" value="HTH_3"/>
    <property type="match status" value="1"/>
</dbReference>
<proteinExistence type="predicted"/>
<evidence type="ECO:0000256" key="2">
    <source>
        <dbReference type="SAM" id="Phobius"/>
    </source>
</evidence>
<keyword evidence="1" id="KW-0238">DNA-binding</keyword>
<comment type="caution">
    <text evidence="4">The sequence shown here is derived from an EMBL/GenBank/DDBJ whole genome shotgun (WGS) entry which is preliminary data.</text>
</comment>
<accession>A0A370QIT7</accession>
<dbReference type="SUPFAM" id="SSF47413">
    <property type="entry name" value="lambda repressor-like DNA-binding domains"/>
    <property type="match status" value="1"/>
</dbReference>
<dbReference type="Gene3D" id="1.10.260.40">
    <property type="entry name" value="lambda repressor-like DNA-binding domains"/>
    <property type="match status" value="1"/>
</dbReference>
<feature type="transmembrane region" description="Helical" evidence="2">
    <location>
        <begin position="173"/>
        <end position="192"/>
    </location>
</feature>
<dbReference type="PROSITE" id="PS50943">
    <property type="entry name" value="HTH_CROC1"/>
    <property type="match status" value="1"/>
</dbReference>
<name>A0A370QIT7_9FLAO</name>
<dbReference type="SMART" id="SM00530">
    <property type="entry name" value="HTH_XRE"/>
    <property type="match status" value="1"/>
</dbReference>
<feature type="transmembrane region" description="Helical" evidence="2">
    <location>
        <begin position="144"/>
        <end position="166"/>
    </location>
</feature>
<gene>
    <name evidence="4" type="ORF">C8D94_101124</name>
</gene>
<keyword evidence="2" id="KW-0472">Membrane</keyword>
<feature type="transmembrane region" description="Helical" evidence="2">
    <location>
        <begin position="233"/>
        <end position="255"/>
    </location>
</feature>
<dbReference type="EMBL" id="QRAO01000001">
    <property type="protein sequence ID" value="RDK88255.1"/>
    <property type="molecule type" value="Genomic_DNA"/>
</dbReference>
<dbReference type="PANTHER" id="PTHR46797">
    <property type="entry name" value="HTH-TYPE TRANSCRIPTIONAL REGULATOR"/>
    <property type="match status" value="1"/>
</dbReference>
<dbReference type="PANTHER" id="PTHR46797:SF1">
    <property type="entry name" value="METHYLPHOSPHONATE SYNTHASE"/>
    <property type="match status" value="1"/>
</dbReference>
<organism evidence="4 5">
    <name type="scientific">Marinirhabdus gelatinilytica</name>
    <dbReference type="NCBI Taxonomy" id="1703343"/>
    <lineage>
        <taxon>Bacteria</taxon>
        <taxon>Pseudomonadati</taxon>
        <taxon>Bacteroidota</taxon>
        <taxon>Flavobacteriia</taxon>
        <taxon>Flavobacteriales</taxon>
        <taxon>Flavobacteriaceae</taxon>
    </lineage>
</organism>
<dbReference type="GO" id="GO:0005829">
    <property type="term" value="C:cytosol"/>
    <property type="evidence" value="ECO:0007669"/>
    <property type="project" value="TreeGrafter"/>
</dbReference>
<evidence type="ECO:0000313" key="4">
    <source>
        <dbReference type="EMBL" id="RDK88255.1"/>
    </source>
</evidence>
<dbReference type="InterPro" id="IPR050807">
    <property type="entry name" value="TransReg_Diox_bact_type"/>
</dbReference>
<dbReference type="InterPro" id="IPR001387">
    <property type="entry name" value="Cro/C1-type_HTH"/>
</dbReference>
<keyword evidence="2" id="KW-1133">Transmembrane helix</keyword>
<evidence type="ECO:0000313" key="5">
    <source>
        <dbReference type="Proteomes" id="UP000255317"/>
    </source>
</evidence>
<protein>
    <submittedName>
        <fullName evidence="4">Helix-turn-helix protein</fullName>
    </submittedName>
</protein>
<keyword evidence="5" id="KW-1185">Reference proteome</keyword>
<dbReference type="InterPro" id="IPR010982">
    <property type="entry name" value="Lambda_DNA-bd_dom_sf"/>
</dbReference>
<reference evidence="4 5" key="1">
    <citation type="submission" date="2018-07" db="EMBL/GenBank/DDBJ databases">
        <title>Genomic Encyclopedia of Type Strains, Phase IV (KMG-IV): sequencing the most valuable type-strain genomes for metagenomic binning, comparative biology and taxonomic classification.</title>
        <authorList>
            <person name="Goeker M."/>
        </authorList>
    </citation>
    <scope>NUCLEOTIDE SEQUENCE [LARGE SCALE GENOMIC DNA]</scope>
    <source>
        <strain evidence="4 5">DSM 101478</strain>
    </source>
</reference>
<dbReference type="GO" id="GO:0003677">
    <property type="term" value="F:DNA binding"/>
    <property type="evidence" value="ECO:0007669"/>
    <property type="project" value="UniProtKB-KW"/>
</dbReference>
<evidence type="ECO:0000256" key="1">
    <source>
        <dbReference type="ARBA" id="ARBA00023125"/>
    </source>
</evidence>
<dbReference type="AlphaFoldDB" id="A0A370QIT7"/>
<sequence>MKGRTIASNLKNKAMQQPALGQRILALRQEKGLTQEELVAQCNISVRTIQRIEAGEVTPRTYTVKTILSALGEDFEDFTETQMESGLKKAFFLKIDDTKQASYLQKQLNIAFIAGIIYFILGFAEGPADGYRMFEDTILYPLPLYIALKVLVLGSLFFFLRGFILCGSIMKNYLLKVSVFILLALNVVFYLYDLGSVFMKNDYYAGVLIAESVALGITGILMGIAVMRLQPALGNIAVVTGIFEIITYGCLASVLLSLGGLLMWIPTIILEIIILFRIRELIKEKIKG</sequence>
<dbReference type="CDD" id="cd00093">
    <property type="entry name" value="HTH_XRE"/>
    <property type="match status" value="1"/>
</dbReference>